<dbReference type="KEGG" id="btab:109031762"/>
<sequence length="164" mass="18391">MSQLRVRVLWLFVTGLVFLQTSKAIFKVPDLHPSSTQETKIFWLRIIRYVDVCNDMLYSFSRTVRAQAETNCEKGAQLLRNLPSSTIGINCHPTASACIKSSLFGGRYCTFTCSGTSGSYQKALRKLVEPKPIRRNKTAAYSTAATYDTKRGIKVHESLYPSSP</sequence>
<protein>
    <submittedName>
        <fullName evidence="2">Uncharacterized protein</fullName>
    </submittedName>
</protein>
<feature type="chain" id="PRO_5040329422" evidence="1">
    <location>
        <begin position="25"/>
        <end position="164"/>
    </location>
</feature>
<dbReference type="EMBL" id="OU963865">
    <property type="protein sequence ID" value="CAH0389602.1"/>
    <property type="molecule type" value="Genomic_DNA"/>
</dbReference>
<keyword evidence="3" id="KW-1185">Reference proteome</keyword>
<reference evidence="2" key="1">
    <citation type="submission" date="2021-12" db="EMBL/GenBank/DDBJ databases">
        <authorList>
            <person name="King R."/>
        </authorList>
    </citation>
    <scope>NUCLEOTIDE SEQUENCE</scope>
</reference>
<keyword evidence="1" id="KW-0732">Signal</keyword>
<name>A0A9P0AEL4_BEMTA</name>
<accession>A0A9P0AEL4</accession>
<evidence type="ECO:0000256" key="1">
    <source>
        <dbReference type="SAM" id="SignalP"/>
    </source>
</evidence>
<feature type="signal peptide" evidence="1">
    <location>
        <begin position="1"/>
        <end position="24"/>
    </location>
</feature>
<organism evidence="2 3">
    <name type="scientific">Bemisia tabaci</name>
    <name type="common">Sweetpotato whitefly</name>
    <name type="synonym">Aleurodes tabaci</name>
    <dbReference type="NCBI Taxonomy" id="7038"/>
    <lineage>
        <taxon>Eukaryota</taxon>
        <taxon>Metazoa</taxon>
        <taxon>Ecdysozoa</taxon>
        <taxon>Arthropoda</taxon>
        <taxon>Hexapoda</taxon>
        <taxon>Insecta</taxon>
        <taxon>Pterygota</taxon>
        <taxon>Neoptera</taxon>
        <taxon>Paraneoptera</taxon>
        <taxon>Hemiptera</taxon>
        <taxon>Sternorrhyncha</taxon>
        <taxon>Aleyrodoidea</taxon>
        <taxon>Aleyrodidae</taxon>
        <taxon>Aleyrodinae</taxon>
        <taxon>Bemisia</taxon>
    </lineage>
</organism>
<evidence type="ECO:0000313" key="3">
    <source>
        <dbReference type="Proteomes" id="UP001152759"/>
    </source>
</evidence>
<dbReference type="Proteomes" id="UP001152759">
    <property type="component" value="Chromosome 4"/>
</dbReference>
<proteinExistence type="predicted"/>
<dbReference type="AlphaFoldDB" id="A0A9P0AEL4"/>
<evidence type="ECO:0000313" key="2">
    <source>
        <dbReference type="EMBL" id="CAH0389602.1"/>
    </source>
</evidence>
<gene>
    <name evidence="2" type="ORF">BEMITA_LOCUS8417</name>
</gene>